<dbReference type="RefSeq" id="WP_139107180.1">
    <property type="nucleotide sequence ID" value="NZ_VDFR01000206.1"/>
</dbReference>
<evidence type="ECO:0000256" key="1">
    <source>
        <dbReference type="SAM" id="MobiDB-lite"/>
    </source>
</evidence>
<feature type="region of interest" description="Disordered" evidence="1">
    <location>
        <begin position="50"/>
        <end position="76"/>
    </location>
</feature>
<evidence type="ECO:0000313" key="2">
    <source>
        <dbReference type="EMBL" id="TNC31291.1"/>
    </source>
</evidence>
<accession>A0A5C4MAG4</accession>
<protein>
    <submittedName>
        <fullName evidence="2">Uncharacterized protein</fullName>
    </submittedName>
</protein>
<feature type="compositionally biased region" description="Pro residues" evidence="1">
    <location>
        <begin position="59"/>
        <end position="76"/>
    </location>
</feature>
<dbReference type="OrthoDB" id="4883460at2"/>
<name>A0A5C4MAG4_9ACTN</name>
<comment type="caution">
    <text evidence="2">The sequence shown here is derived from an EMBL/GenBank/DDBJ whole genome shotgun (WGS) entry which is preliminary data.</text>
</comment>
<organism evidence="2 3">
    <name type="scientific">Mumia zhuanghuii</name>
    <dbReference type="NCBI Taxonomy" id="2585211"/>
    <lineage>
        <taxon>Bacteria</taxon>
        <taxon>Bacillati</taxon>
        <taxon>Actinomycetota</taxon>
        <taxon>Actinomycetes</taxon>
        <taxon>Propionibacteriales</taxon>
        <taxon>Nocardioidaceae</taxon>
        <taxon>Mumia</taxon>
    </lineage>
</organism>
<dbReference type="EMBL" id="VDFR01000206">
    <property type="protein sequence ID" value="TNC31291.1"/>
    <property type="molecule type" value="Genomic_DNA"/>
</dbReference>
<proteinExistence type="predicted"/>
<dbReference type="Proteomes" id="UP000306740">
    <property type="component" value="Unassembled WGS sequence"/>
</dbReference>
<reference evidence="2 3" key="1">
    <citation type="submission" date="2019-05" db="EMBL/GenBank/DDBJ databases">
        <title>Mumia sp. nov., isolated from the intestinal contents of plateau pika (Ochotona curzoniae) in the Qinghai-Tibet plateau of China.</title>
        <authorList>
            <person name="Tian Z."/>
        </authorList>
    </citation>
    <scope>NUCLEOTIDE SEQUENCE [LARGE SCALE GENOMIC DNA]</scope>
    <source>
        <strain evidence="3">527</strain>
    </source>
</reference>
<dbReference type="AlphaFoldDB" id="A0A5C4MAG4"/>
<evidence type="ECO:0000313" key="3">
    <source>
        <dbReference type="Proteomes" id="UP000306740"/>
    </source>
</evidence>
<sequence>MTEGGASDHDEPVHDARVDAVLSDLEQLADLPVESHLEVYEAVHAKLREVLQSAGQAPGPRPPTPPGPTPPRPAVS</sequence>
<gene>
    <name evidence="2" type="ORF">FHE65_31960</name>
</gene>